<accession>A0AAV6TQP9</accession>
<dbReference type="EMBL" id="JAFNEN010001288">
    <property type="protein sequence ID" value="KAG8174214.1"/>
    <property type="molecule type" value="Genomic_DNA"/>
</dbReference>
<dbReference type="PANTHER" id="PTHR46579:SF1">
    <property type="entry name" value="F5_8 TYPE C DOMAIN-CONTAINING PROTEIN"/>
    <property type="match status" value="1"/>
</dbReference>
<protein>
    <submittedName>
        <fullName evidence="1">Uncharacterized protein</fullName>
    </submittedName>
</protein>
<organism evidence="1 2">
    <name type="scientific">Oedothorax gibbosus</name>
    <dbReference type="NCBI Taxonomy" id="931172"/>
    <lineage>
        <taxon>Eukaryota</taxon>
        <taxon>Metazoa</taxon>
        <taxon>Ecdysozoa</taxon>
        <taxon>Arthropoda</taxon>
        <taxon>Chelicerata</taxon>
        <taxon>Arachnida</taxon>
        <taxon>Araneae</taxon>
        <taxon>Araneomorphae</taxon>
        <taxon>Entelegynae</taxon>
        <taxon>Araneoidea</taxon>
        <taxon>Linyphiidae</taxon>
        <taxon>Erigoninae</taxon>
        <taxon>Oedothorax</taxon>
    </lineage>
</organism>
<sequence>MIEGHPQVRYTMNDDVILLEGQEPNYTVTRKDLKTHEETIFTVIDRSDDMIAAFNTSSVVNGIKGISPLMNLSYVGLVSAFTIDYMHCVLLGVVKKVTHLWLDSTSHDKSYYIGEKTSDVDNRLTKIKPPTYISRRPRSIVDRAYWKANEFRSWLLHYSLPCLAGILPYVFLKHHCMLATAIFMLLQQDVSSDIIETASWYLAQYVLEFQNLYGELNMNFNLHLLLHLGKCVEKYGPLWCYSAFVFESGNGSLVNGTKGVKTQISNKYVMMKNIPKVV</sequence>
<dbReference type="PANTHER" id="PTHR46579">
    <property type="entry name" value="F5/8 TYPE C DOMAIN-CONTAINING PROTEIN-RELATED"/>
    <property type="match status" value="1"/>
</dbReference>
<dbReference type="Proteomes" id="UP000827092">
    <property type="component" value="Unassembled WGS sequence"/>
</dbReference>
<proteinExistence type="predicted"/>
<evidence type="ECO:0000313" key="2">
    <source>
        <dbReference type="Proteomes" id="UP000827092"/>
    </source>
</evidence>
<keyword evidence="2" id="KW-1185">Reference proteome</keyword>
<reference evidence="1 2" key="1">
    <citation type="journal article" date="2022" name="Nat. Ecol. Evol.">
        <title>A masculinizing supergene underlies an exaggerated male reproductive morph in a spider.</title>
        <authorList>
            <person name="Hendrickx F."/>
            <person name="De Corte Z."/>
            <person name="Sonet G."/>
            <person name="Van Belleghem S.M."/>
            <person name="Kostlbacher S."/>
            <person name="Vangestel C."/>
        </authorList>
    </citation>
    <scope>NUCLEOTIDE SEQUENCE [LARGE SCALE GENOMIC DNA]</scope>
    <source>
        <strain evidence="1">W744_W776</strain>
    </source>
</reference>
<dbReference type="AlphaFoldDB" id="A0AAV6TQP9"/>
<comment type="caution">
    <text evidence="1">The sequence shown here is derived from an EMBL/GenBank/DDBJ whole genome shotgun (WGS) entry which is preliminary data.</text>
</comment>
<evidence type="ECO:0000313" key="1">
    <source>
        <dbReference type="EMBL" id="KAG8174214.1"/>
    </source>
</evidence>
<gene>
    <name evidence="1" type="ORF">JTE90_015696</name>
</gene>
<name>A0AAV6TQP9_9ARAC</name>